<feature type="compositionally biased region" description="Low complexity" evidence="1">
    <location>
        <begin position="1"/>
        <end position="11"/>
    </location>
</feature>
<feature type="compositionally biased region" description="Polar residues" evidence="1">
    <location>
        <begin position="312"/>
        <end position="323"/>
    </location>
</feature>
<comment type="caution">
    <text evidence="2">The sequence shown here is derived from an EMBL/GenBank/DDBJ whole genome shotgun (WGS) entry which is preliminary data.</text>
</comment>
<organism evidence="2 3">
    <name type="scientific">Cytospora paraplurivora</name>
    <dbReference type="NCBI Taxonomy" id="2898453"/>
    <lineage>
        <taxon>Eukaryota</taxon>
        <taxon>Fungi</taxon>
        <taxon>Dikarya</taxon>
        <taxon>Ascomycota</taxon>
        <taxon>Pezizomycotina</taxon>
        <taxon>Sordariomycetes</taxon>
        <taxon>Sordariomycetidae</taxon>
        <taxon>Diaporthales</taxon>
        <taxon>Cytosporaceae</taxon>
        <taxon>Cytospora</taxon>
    </lineage>
</organism>
<protein>
    <submittedName>
        <fullName evidence="2">Uncharacterized protein</fullName>
    </submittedName>
</protein>
<feature type="compositionally biased region" description="Polar residues" evidence="1">
    <location>
        <begin position="363"/>
        <end position="407"/>
    </location>
</feature>
<feature type="compositionally biased region" description="Low complexity" evidence="1">
    <location>
        <begin position="26"/>
        <end position="36"/>
    </location>
</feature>
<sequence>MIIGQNGVAGAQRGGDGIGKGDGNGNDDAAGDGNIDVEMTDDGHHGVDTTLHEASNEAPAAVRAPKRKRADVAEVPVNLNELRLLQLKEDRDAYQYDMQWCQDMLDQEDLTPTEARTFQLRLMDLGHQMRMANHTIAQIESEMQNLRFFGAGPPSYIRPNFMPGNNNRTYFMDAEPPQERRGPGRPPGSKNRPKDASATPQPPSSNAQKAAAALASAGAKRILPTEIRVATRKSLDALSCQSCCDCHRMFAPGLKAPIDVTCAAGHSFMLTTSRLADGRAPGPGFSDNANKRLCINVGSPIGSATEDDNDANRTTNASANGQAETAPEVDEVVKVEVVQAANVTSGRRAARTRDTTKEDERIQNITTPTAVNKKNINASSAGGAVSITTPSASTNSLPTRNSSSSKKPTGPSATGGGGNPTADNDDTEVDTPAPSHNSEPDPTGPGGSRYQRLGHHMCQLCTSQKYLTQTTPKQPSEPSSWPLRDVSKMVTHYTRMHGEHNKMERCMELGRALEDNRGPFRYWLSETKRVRVPLDQINDAIDILHEGRLPDLLRRYSNAARAFPKD</sequence>
<feature type="compositionally biased region" description="Gly residues" evidence="1">
    <location>
        <begin position="12"/>
        <end position="24"/>
    </location>
</feature>
<name>A0AAN9U7K8_9PEZI</name>
<gene>
    <name evidence="2" type="ORF">SLS53_005682</name>
</gene>
<accession>A0AAN9U7K8</accession>
<dbReference type="Proteomes" id="UP001320245">
    <property type="component" value="Unassembled WGS sequence"/>
</dbReference>
<feature type="region of interest" description="Disordered" evidence="1">
    <location>
        <begin position="1"/>
        <end position="46"/>
    </location>
</feature>
<feature type="region of interest" description="Disordered" evidence="1">
    <location>
        <begin position="167"/>
        <end position="206"/>
    </location>
</feature>
<feature type="region of interest" description="Disordered" evidence="1">
    <location>
        <begin position="300"/>
        <end position="328"/>
    </location>
</feature>
<reference evidence="2 3" key="1">
    <citation type="journal article" date="2023" name="PLoS ONE">
        <title>Cytospora paraplurivora sp. nov. isolated from orchards with fruit tree decline syndrome in Ontario, Canada.</title>
        <authorList>
            <person name="Ilyukhin E."/>
            <person name="Nguyen H.D.T."/>
            <person name="Castle A.J."/>
            <person name="Ellouze W."/>
        </authorList>
    </citation>
    <scope>NUCLEOTIDE SEQUENCE [LARGE SCALE GENOMIC DNA]</scope>
    <source>
        <strain evidence="2 3">FDS-564</strain>
    </source>
</reference>
<evidence type="ECO:0000256" key="1">
    <source>
        <dbReference type="SAM" id="MobiDB-lite"/>
    </source>
</evidence>
<feature type="region of interest" description="Disordered" evidence="1">
    <location>
        <begin position="344"/>
        <end position="452"/>
    </location>
</feature>
<proteinExistence type="predicted"/>
<dbReference type="EMBL" id="JAJSPL020000022">
    <property type="protein sequence ID" value="KAK7739713.1"/>
    <property type="molecule type" value="Genomic_DNA"/>
</dbReference>
<feature type="compositionally biased region" description="Basic and acidic residues" evidence="1">
    <location>
        <begin position="351"/>
        <end position="362"/>
    </location>
</feature>
<evidence type="ECO:0000313" key="2">
    <source>
        <dbReference type="EMBL" id="KAK7739713.1"/>
    </source>
</evidence>
<dbReference type="AlphaFoldDB" id="A0AAN9U7K8"/>
<evidence type="ECO:0000313" key="3">
    <source>
        <dbReference type="Proteomes" id="UP001320245"/>
    </source>
</evidence>
<keyword evidence="3" id="KW-1185">Reference proteome</keyword>